<reference evidence="9 10" key="1">
    <citation type="submission" date="2019-07" db="EMBL/GenBank/DDBJ databases">
        <title>R&amp;d 2014.</title>
        <authorList>
            <person name="Klenk H.-P."/>
        </authorList>
    </citation>
    <scope>NUCLEOTIDE SEQUENCE [LARGE SCALE GENOMIC DNA]</scope>
    <source>
        <strain evidence="9 10">DSM 45764</strain>
    </source>
</reference>
<dbReference type="Pfam" id="PF09335">
    <property type="entry name" value="VTT_dom"/>
    <property type="match status" value="1"/>
</dbReference>
<comment type="subcellular location">
    <subcellularLocation>
        <location evidence="1">Cell membrane</location>
        <topology evidence="1">Multi-pass membrane protein</topology>
    </subcellularLocation>
</comment>
<feature type="domain" description="VTT" evidence="8">
    <location>
        <begin position="35"/>
        <end position="153"/>
    </location>
</feature>
<dbReference type="InterPro" id="IPR051311">
    <property type="entry name" value="DedA_domain"/>
</dbReference>
<dbReference type="PANTHER" id="PTHR42709">
    <property type="entry name" value="ALKALINE PHOSPHATASE LIKE PROTEIN"/>
    <property type="match status" value="1"/>
</dbReference>
<comment type="caution">
    <text evidence="9">The sequence shown here is derived from an EMBL/GenBank/DDBJ whole genome shotgun (WGS) entry which is preliminary data.</text>
</comment>
<dbReference type="GO" id="GO:0005886">
    <property type="term" value="C:plasma membrane"/>
    <property type="evidence" value="ECO:0007669"/>
    <property type="project" value="UniProtKB-SubCell"/>
</dbReference>
<dbReference type="EMBL" id="VLKF01000001">
    <property type="protein sequence ID" value="TWH72944.1"/>
    <property type="molecule type" value="Genomic_DNA"/>
</dbReference>
<evidence type="ECO:0000259" key="8">
    <source>
        <dbReference type="Pfam" id="PF09335"/>
    </source>
</evidence>
<keyword evidence="4 7" id="KW-0812">Transmembrane</keyword>
<keyword evidence="3" id="KW-1003">Cell membrane</keyword>
<dbReference type="InterPro" id="IPR032816">
    <property type="entry name" value="VTT_dom"/>
</dbReference>
<sequence>MTWLADLVETSLLSPWVYLAVFVFTALDSVLPLLPSETLVIGATVYAVTTGTPLLWLVTVAAALGAVVGDHLGYGLGRLVLRRRMAADPDRLPRVRRALDERGGQLIVTARFVPGGRTAVTTGCGALGFPLSRFTPATVLAAVLWTAQGVLIGLLGAATFAHDPLMGVLVGVGVALLITAVGELVRLVRRRRRAAPAGAPAPHEPHPAPSM</sequence>
<keyword evidence="6 7" id="KW-0472">Membrane</keyword>
<evidence type="ECO:0000256" key="5">
    <source>
        <dbReference type="ARBA" id="ARBA00022989"/>
    </source>
</evidence>
<proteinExistence type="inferred from homology"/>
<keyword evidence="5 7" id="KW-1133">Transmembrane helix</keyword>
<accession>A0A562IQS9</accession>
<protein>
    <submittedName>
        <fullName evidence="9">Membrane protein DedA with SNARE-associated domain</fullName>
    </submittedName>
</protein>
<feature type="transmembrane region" description="Helical" evidence="7">
    <location>
        <begin position="139"/>
        <end position="160"/>
    </location>
</feature>
<gene>
    <name evidence="9" type="ORF">JD78_01467</name>
</gene>
<dbReference type="PANTHER" id="PTHR42709:SF6">
    <property type="entry name" value="UNDECAPRENYL PHOSPHATE TRANSPORTER A"/>
    <property type="match status" value="1"/>
</dbReference>
<feature type="transmembrane region" description="Helical" evidence="7">
    <location>
        <begin position="12"/>
        <end position="34"/>
    </location>
</feature>
<evidence type="ECO:0000313" key="10">
    <source>
        <dbReference type="Proteomes" id="UP000321490"/>
    </source>
</evidence>
<evidence type="ECO:0000256" key="4">
    <source>
        <dbReference type="ARBA" id="ARBA00022692"/>
    </source>
</evidence>
<organism evidence="9 10">
    <name type="scientific">Modestobacter roseus</name>
    <dbReference type="NCBI Taxonomy" id="1181884"/>
    <lineage>
        <taxon>Bacteria</taxon>
        <taxon>Bacillati</taxon>
        <taxon>Actinomycetota</taxon>
        <taxon>Actinomycetes</taxon>
        <taxon>Geodermatophilales</taxon>
        <taxon>Geodermatophilaceae</taxon>
        <taxon>Modestobacter</taxon>
    </lineage>
</organism>
<evidence type="ECO:0000256" key="1">
    <source>
        <dbReference type="ARBA" id="ARBA00004651"/>
    </source>
</evidence>
<keyword evidence="10" id="KW-1185">Reference proteome</keyword>
<evidence type="ECO:0000256" key="7">
    <source>
        <dbReference type="SAM" id="Phobius"/>
    </source>
</evidence>
<feature type="transmembrane region" description="Helical" evidence="7">
    <location>
        <begin position="166"/>
        <end position="185"/>
    </location>
</feature>
<evidence type="ECO:0000256" key="2">
    <source>
        <dbReference type="ARBA" id="ARBA00010792"/>
    </source>
</evidence>
<evidence type="ECO:0000313" key="9">
    <source>
        <dbReference type="EMBL" id="TWH72944.1"/>
    </source>
</evidence>
<comment type="similarity">
    <text evidence="2">Belongs to the DedA family.</text>
</comment>
<feature type="transmembrane region" description="Helical" evidence="7">
    <location>
        <begin position="54"/>
        <end position="76"/>
    </location>
</feature>
<dbReference type="OrthoDB" id="162303at2"/>
<dbReference type="RefSeq" id="WP_153360883.1">
    <property type="nucleotide sequence ID" value="NZ_JABGDC010000104.1"/>
</dbReference>
<evidence type="ECO:0000256" key="6">
    <source>
        <dbReference type="ARBA" id="ARBA00023136"/>
    </source>
</evidence>
<evidence type="ECO:0000256" key="3">
    <source>
        <dbReference type="ARBA" id="ARBA00022475"/>
    </source>
</evidence>
<dbReference type="AlphaFoldDB" id="A0A562IQS9"/>
<dbReference type="Proteomes" id="UP000321490">
    <property type="component" value="Unassembled WGS sequence"/>
</dbReference>
<name>A0A562IQS9_9ACTN</name>